<dbReference type="AlphaFoldDB" id="A0A9Y2E2Q0"/>
<sequence length="68" mass="7547">MGGRFVVTALIAVMLLSPVLAIHPDLNNWEPPEYITFPRQGRRSNAFRDWAARHAMSAGLKGTGGNRR</sequence>
<organism evidence="2">
    <name type="scientific">Conus monile</name>
    <name type="common">Necklace cone</name>
    <dbReference type="NCBI Taxonomy" id="351660"/>
    <lineage>
        <taxon>Eukaryota</taxon>
        <taxon>Metazoa</taxon>
        <taxon>Spiralia</taxon>
        <taxon>Lophotrochozoa</taxon>
        <taxon>Mollusca</taxon>
        <taxon>Gastropoda</taxon>
        <taxon>Caenogastropoda</taxon>
        <taxon>Neogastropoda</taxon>
        <taxon>Conoidea</taxon>
        <taxon>Conidae</taxon>
        <taxon>Conus</taxon>
        <taxon>Strategoconus</taxon>
    </lineage>
</organism>
<feature type="signal peptide" evidence="1">
    <location>
        <begin position="1"/>
        <end position="21"/>
    </location>
</feature>
<accession>A0A9Y2E2Q0</accession>
<proteinExistence type="evidence at transcript level"/>
<dbReference type="EMBL" id="OR062597">
    <property type="protein sequence ID" value="WIU44166.1"/>
    <property type="molecule type" value="mRNA"/>
</dbReference>
<evidence type="ECO:0000313" key="2">
    <source>
        <dbReference type="EMBL" id="WIU44166.1"/>
    </source>
</evidence>
<protein>
    <submittedName>
        <fullName evidence="2">Conotoxin unclassified superfamily</fullName>
    </submittedName>
</protein>
<feature type="chain" id="PRO_5040915838" evidence="1">
    <location>
        <begin position="22"/>
        <end position="68"/>
    </location>
</feature>
<name>A0A9Y2E2Q0_CONMO</name>
<reference evidence="2" key="1">
    <citation type="submission" date="2023-05" db="EMBL/GenBank/DDBJ databases">
        <authorList>
            <person name="Vijayasarathy M."/>
            <person name="Balaram P."/>
        </authorList>
    </citation>
    <scope>NUCLEOTIDE SEQUENCE</scope>
</reference>
<keyword evidence="1" id="KW-0732">Signal</keyword>
<evidence type="ECO:0000256" key="1">
    <source>
        <dbReference type="SAM" id="SignalP"/>
    </source>
</evidence>